<dbReference type="GO" id="GO:0000976">
    <property type="term" value="F:transcription cis-regulatory region binding"/>
    <property type="evidence" value="ECO:0007669"/>
    <property type="project" value="TreeGrafter"/>
</dbReference>
<dbReference type="AlphaFoldDB" id="A0A4Q5MZH8"/>
<reference evidence="6 7" key="1">
    <citation type="submission" date="2019-01" db="EMBL/GenBank/DDBJ databases">
        <title>Novel species of Cellulomonas.</title>
        <authorList>
            <person name="Liu Q."/>
            <person name="Xin Y.-H."/>
        </authorList>
    </citation>
    <scope>NUCLEOTIDE SEQUENCE [LARGE SCALE GENOMIC DNA]</scope>
    <source>
        <strain evidence="6 7">HLT2-17</strain>
    </source>
</reference>
<dbReference type="OrthoDB" id="3192968at2"/>
<evidence type="ECO:0000313" key="6">
    <source>
        <dbReference type="EMBL" id="RYV49637.1"/>
    </source>
</evidence>
<evidence type="ECO:0000256" key="2">
    <source>
        <dbReference type="ARBA" id="ARBA00023125"/>
    </source>
</evidence>
<dbReference type="InterPro" id="IPR009057">
    <property type="entry name" value="Homeodomain-like_sf"/>
</dbReference>
<keyword evidence="2 4" id="KW-0238">DNA-binding</keyword>
<organism evidence="6 7">
    <name type="scientific">Pengzhenrongella frigida</name>
    <dbReference type="NCBI Taxonomy" id="1259133"/>
    <lineage>
        <taxon>Bacteria</taxon>
        <taxon>Bacillati</taxon>
        <taxon>Actinomycetota</taxon>
        <taxon>Actinomycetes</taxon>
        <taxon>Micrococcales</taxon>
        <taxon>Pengzhenrongella</taxon>
    </lineage>
</organism>
<dbReference type="EMBL" id="SDWW01000060">
    <property type="protein sequence ID" value="RYV49637.1"/>
    <property type="molecule type" value="Genomic_DNA"/>
</dbReference>
<dbReference type="PRINTS" id="PR00455">
    <property type="entry name" value="HTHTETR"/>
</dbReference>
<comment type="caution">
    <text evidence="6">The sequence shown here is derived from an EMBL/GenBank/DDBJ whole genome shotgun (WGS) entry which is preliminary data.</text>
</comment>
<dbReference type="PANTHER" id="PTHR30055:SF234">
    <property type="entry name" value="HTH-TYPE TRANSCRIPTIONAL REGULATOR BETI"/>
    <property type="match status" value="1"/>
</dbReference>
<sequence length="197" mass="21592">MPAEPRKSNRGPAAAAANRHALLDAARRVFAAQGYHAPLNAVAREAGVGQGVLYRHFPTRLDLARAVFAQNIDELETIAAVPGAEAFERLWRRLVEMTIEASAFVELAVDSRRQLAQDDGERRLRSMLDATLPPAREAGVVDHRLTTDDVLLAQRMIFGVVVTTVDPAQITVFVRDALRLVPSLPSAVRDRESTQPP</sequence>
<evidence type="ECO:0000259" key="5">
    <source>
        <dbReference type="PROSITE" id="PS50977"/>
    </source>
</evidence>
<evidence type="ECO:0000256" key="4">
    <source>
        <dbReference type="PROSITE-ProRule" id="PRU00335"/>
    </source>
</evidence>
<dbReference type="RefSeq" id="WP_130104017.1">
    <property type="nucleotide sequence ID" value="NZ_SDWW01000060.1"/>
</dbReference>
<accession>A0A4Q5MZH8</accession>
<dbReference type="SUPFAM" id="SSF46689">
    <property type="entry name" value="Homeodomain-like"/>
    <property type="match status" value="1"/>
</dbReference>
<dbReference type="InterPro" id="IPR001647">
    <property type="entry name" value="HTH_TetR"/>
</dbReference>
<feature type="domain" description="HTH tetR-type" evidence="5">
    <location>
        <begin position="16"/>
        <end position="75"/>
    </location>
</feature>
<keyword evidence="7" id="KW-1185">Reference proteome</keyword>
<dbReference type="InterPro" id="IPR050109">
    <property type="entry name" value="HTH-type_TetR-like_transc_reg"/>
</dbReference>
<dbReference type="Gene3D" id="1.10.357.10">
    <property type="entry name" value="Tetracycline Repressor, domain 2"/>
    <property type="match status" value="1"/>
</dbReference>
<dbReference type="PANTHER" id="PTHR30055">
    <property type="entry name" value="HTH-TYPE TRANSCRIPTIONAL REGULATOR RUTR"/>
    <property type="match status" value="1"/>
</dbReference>
<evidence type="ECO:0000256" key="1">
    <source>
        <dbReference type="ARBA" id="ARBA00023015"/>
    </source>
</evidence>
<feature type="DNA-binding region" description="H-T-H motif" evidence="4">
    <location>
        <begin position="38"/>
        <end position="57"/>
    </location>
</feature>
<dbReference type="Pfam" id="PF00440">
    <property type="entry name" value="TetR_N"/>
    <property type="match status" value="1"/>
</dbReference>
<keyword evidence="1" id="KW-0805">Transcription regulation</keyword>
<evidence type="ECO:0000256" key="3">
    <source>
        <dbReference type="ARBA" id="ARBA00023163"/>
    </source>
</evidence>
<dbReference type="GO" id="GO:0003700">
    <property type="term" value="F:DNA-binding transcription factor activity"/>
    <property type="evidence" value="ECO:0007669"/>
    <property type="project" value="TreeGrafter"/>
</dbReference>
<evidence type="ECO:0000313" key="7">
    <source>
        <dbReference type="Proteomes" id="UP000293764"/>
    </source>
</evidence>
<dbReference type="Proteomes" id="UP000293764">
    <property type="component" value="Unassembled WGS sequence"/>
</dbReference>
<dbReference type="PROSITE" id="PS50977">
    <property type="entry name" value="HTH_TETR_2"/>
    <property type="match status" value="1"/>
</dbReference>
<keyword evidence="3" id="KW-0804">Transcription</keyword>
<protein>
    <submittedName>
        <fullName evidence="6">TetR/AcrR family transcriptional regulator</fullName>
    </submittedName>
</protein>
<name>A0A4Q5MZH8_9MICO</name>
<proteinExistence type="predicted"/>
<gene>
    <name evidence="6" type="ORF">EUA98_17685</name>
</gene>